<dbReference type="EMBL" id="CP086137">
    <property type="protein sequence ID" value="UEM18040.1"/>
    <property type="molecule type" value="Genomic_DNA"/>
</dbReference>
<name>A0A9X9YDP6_9BRAD</name>
<protein>
    <submittedName>
        <fullName evidence="1">Uncharacterized protein</fullName>
    </submittedName>
</protein>
<evidence type="ECO:0000313" key="2">
    <source>
        <dbReference type="Proteomes" id="UP000664702"/>
    </source>
</evidence>
<accession>A0A9X9YDP6</accession>
<evidence type="ECO:0000313" key="1">
    <source>
        <dbReference type="EMBL" id="UEM18040.1"/>
    </source>
</evidence>
<organism evidence="1 2">
    <name type="scientific">Bradyrhizobium barranii subsp. barranii</name>
    <dbReference type="NCBI Taxonomy" id="2823807"/>
    <lineage>
        <taxon>Bacteria</taxon>
        <taxon>Pseudomonadati</taxon>
        <taxon>Pseudomonadota</taxon>
        <taxon>Alphaproteobacteria</taxon>
        <taxon>Hyphomicrobiales</taxon>
        <taxon>Nitrobacteraceae</taxon>
        <taxon>Bradyrhizobium</taxon>
        <taxon>Bradyrhizobium barranii</taxon>
    </lineage>
</organism>
<dbReference type="KEGG" id="bban:J4G43_052190"/>
<proteinExistence type="predicted"/>
<gene>
    <name evidence="1" type="ORF">J4G43_052190</name>
</gene>
<keyword evidence="1" id="KW-0614">Plasmid</keyword>
<dbReference type="AlphaFoldDB" id="A0A9X9YDP6"/>
<reference evidence="1 2" key="1">
    <citation type="journal article" date="2022" name="Int. J. Syst. Evol. Microbiol.">
        <title>Strains of Bradyrhizobium barranii sp. nov. associated with legumes native to Canada are symbionts of soybeans and belong to different subspecies (subsp. barranii subsp. nov. and subsp. apii subsp. nov.) and symbiovars (sv. glycinearum and sv. septentrionale).</title>
        <authorList>
            <person name="Bromfield E.S.P."/>
            <person name="Cloutier S."/>
            <person name="Wasai-Hara S."/>
            <person name="Minamisawa K."/>
        </authorList>
    </citation>
    <scope>NUCLEOTIDE SEQUENCE [LARGE SCALE GENOMIC DNA]</scope>
    <source>
        <strain evidence="1 2">144S4</strain>
        <plasmid evidence="2">pBb144S4a</plasmid>
    </source>
</reference>
<dbReference type="Proteomes" id="UP000664702">
    <property type="component" value="Plasmid pBb144S4a"/>
</dbReference>
<sequence>MLGLLAPCAAHAQEHTPEPILRVTLDPPCVVVRQAATQRIEVLAPNYMTAPPKLPDFQPRNALTRQLSSPNESEERDGLTYGGVRFEFAIHPQEPGSYAISGLTIVAICAADPPATREATLTLPRIAFQTFIPHVASDLQPFLAAGSLSIAQTINRSSDLLETGNAVTRTVTIEDRGHSDDAVVAGEICCPRRAQALPRSIVASDVGAQRIDVTHFDAVTCMSRQTRQRAAHAGREAYCATCSRATGCNGSNRSRHACDRGIAARCPRSCTRRRDQRGRARALPRQPFKAILEKDSGALAASGEKGLVQINGGAVCRHDHRCVRKLSARLARTAQLRCQFGGYDGKIQNCLPITKVWNYTVRLYRATVAIARGKTGGLNTQGGDAK</sequence>
<dbReference type="RefSeq" id="WP_225005930.1">
    <property type="nucleotide sequence ID" value="NZ_CP086137.1"/>
</dbReference>
<geneLocation type="plasmid" evidence="1 2">
    <name>pBb144S4a</name>
</geneLocation>